<accession>A0ABQ0GRF5</accession>
<reference evidence="4 5" key="1">
    <citation type="submission" date="2024-09" db="EMBL/GenBank/DDBJ databases">
        <title>Itraconazole resistance in Madurella fahalii resulting from another homologue of gene encoding cytochrome P450 14-alpha sterol demethylase (CYP51).</title>
        <authorList>
            <person name="Yoshioka I."/>
            <person name="Fahal A.H."/>
            <person name="Kaneko S."/>
            <person name="Yaguchi T."/>
        </authorList>
    </citation>
    <scope>NUCLEOTIDE SEQUENCE [LARGE SCALE GENOMIC DNA]</scope>
    <source>
        <strain evidence="4 5">IFM 68171</strain>
    </source>
</reference>
<dbReference type="RefSeq" id="XP_070922035.1">
    <property type="nucleotide sequence ID" value="XM_071065934.1"/>
</dbReference>
<name>A0ABQ0GRF5_9PEZI</name>
<proteinExistence type="predicted"/>
<sequence>MAPTPAGLPAMTKQSTPKTMSSRLMTMKFMQRGAAAAAAAGASEASSPTTPRSDDGSAKRQKTSHASSAAGSAAAPLYDQKAIQAALEDEEKKRQAAIEKRAAELGDSHWVLEGVSSLPKISARPLLNVVQVGFAQIDYTGTSGGSDDPFDMGGSSAQTQFRRFNMKSSKAQKKESRDSNDGGSGSSSGSEEDSEDESPPVPARGEPDRGRRNAVGNSEHERTRSSASGRKGEEQKRAQQLAGKRRKKDIKLNQLTSISSAGSQAFQRPSSTLTCHGCGKPGHKVADCPNKKR</sequence>
<keyword evidence="1" id="KW-0862">Zinc</keyword>
<dbReference type="InterPro" id="IPR001878">
    <property type="entry name" value="Znf_CCHC"/>
</dbReference>
<evidence type="ECO:0000259" key="3">
    <source>
        <dbReference type="PROSITE" id="PS50158"/>
    </source>
</evidence>
<dbReference type="SMART" id="SM00343">
    <property type="entry name" value="ZnF_C2HC"/>
    <property type="match status" value="1"/>
</dbReference>
<dbReference type="InterPro" id="IPR036875">
    <property type="entry name" value="Znf_CCHC_sf"/>
</dbReference>
<feature type="region of interest" description="Disordered" evidence="2">
    <location>
        <begin position="1"/>
        <end position="75"/>
    </location>
</feature>
<evidence type="ECO:0000313" key="5">
    <source>
        <dbReference type="Proteomes" id="UP001628179"/>
    </source>
</evidence>
<evidence type="ECO:0000313" key="4">
    <source>
        <dbReference type="EMBL" id="GAB1320305.1"/>
    </source>
</evidence>
<keyword evidence="5" id="KW-1185">Reference proteome</keyword>
<feature type="compositionally biased region" description="Polar residues" evidence="2">
    <location>
        <begin position="155"/>
        <end position="169"/>
    </location>
</feature>
<dbReference type="Proteomes" id="UP001628179">
    <property type="component" value="Unassembled WGS sequence"/>
</dbReference>
<organism evidence="4 5">
    <name type="scientific">Madurella fahalii</name>
    <dbReference type="NCBI Taxonomy" id="1157608"/>
    <lineage>
        <taxon>Eukaryota</taxon>
        <taxon>Fungi</taxon>
        <taxon>Dikarya</taxon>
        <taxon>Ascomycota</taxon>
        <taxon>Pezizomycotina</taxon>
        <taxon>Sordariomycetes</taxon>
        <taxon>Sordariomycetidae</taxon>
        <taxon>Sordariales</taxon>
        <taxon>Sordariales incertae sedis</taxon>
        <taxon>Madurella</taxon>
    </lineage>
</organism>
<feature type="compositionally biased region" description="Basic and acidic residues" evidence="2">
    <location>
        <begin position="218"/>
        <end position="237"/>
    </location>
</feature>
<feature type="region of interest" description="Disordered" evidence="2">
    <location>
        <begin position="138"/>
        <end position="293"/>
    </location>
</feature>
<feature type="compositionally biased region" description="Low complexity" evidence="2">
    <location>
        <begin position="33"/>
        <end position="47"/>
    </location>
</feature>
<dbReference type="SUPFAM" id="SSF57756">
    <property type="entry name" value="Retrovirus zinc finger-like domains"/>
    <property type="match status" value="1"/>
</dbReference>
<feature type="compositionally biased region" description="Polar residues" evidence="2">
    <location>
        <begin position="253"/>
        <end position="274"/>
    </location>
</feature>
<keyword evidence="1" id="KW-0863">Zinc-finger</keyword>
<dbReference type="EMBL" id="BAAFSV010000006">
    <property type="protein sequence ID" value="GAB1320305.1"/>
    <property type="molecule type" value="Genomic_DNA"/>
</dbReference>
<comment type="caution">
    <text evidence="4">The sequence shown here is derived from an EMBL/GenBank/DDBJ whole genome shotgun (WGS) entry which is preliminary data.</text>
</comment>
<evidence type="ECO:0000256" key="2">
    <source>
        <dbReference type="SAM" id="MobiDB-lite"/>
    </source>
</evidence>
<dbReference type="Gene3D" id="4.10.60.10">
    <property type="entry name" value="Zinc finger, CCHC-type"/>
    <property type="match status" value="1"/>
</dbReference>
<protein>
    <recommendedName>
        <fullName evidence="3">CCHC-type domain-containing protein</fullName>
    </recommendedName>
</protein>
<gene>
    <name evidence="4" type="ORF">MFIFM68171_10515</name>
</gene>
<feature type="compositionally biased region" description="Low complexity" evidence="2">
    <location>
        <begin position="64"/>
        <end position="75"/>
    </location>
</feature>
<dbReference type="GeneID" id="98181257"/>
<keyword evidence="1" id="KW-0479">Metal-binding</keyword>
<feature type="domain" description="CCHC-type" evidence="3">
    <location>
        <begin position="275"/>
        <end position="290"/>
    </location>
</feature>
<feature type="compositionally biased region" description="Basic and acidic residues" evidence="2">
    <location>
        <begin position="284"/>
        <end position="293"/>
    </location>
</feature>
<feature type="compositionally biased region" description="Polar residues" evidence="2">
    <location>
        <begin position="12"/>
        <end position="24"/>
    </location>
</feature>
<evidence type="ECO:0000256" key="1">
    <source>
        <dbReference type="PROSITE-ProRule" id="PRU00047"/>
    </source>
</evidence>
<dbReference type="PROSITE" id="PS50158">
    <property type="entry name" value="ZF_CCHC"/>
    <property type="match status" value="1"/>
</dbReference>